<proteinExistence type="predicted"/>
<protein>
    <submittedName>
        <fullName evidence="2">Uncharacterized protein</fullName>
    </submittedName>
</protein>
<reference evidence="2" key="2">
    <citation type="submission" date="2023-11" db="UniProtKB">
        <authorList>
            <consortium name="WormBaseParasite"/>
        </authorList>
    </citation>
    <scope>IDENTIFICATION</scope>
</reference>
<keyword evidence="1" id="KW-1185">Reference proteome</keyword>
<name>A0AA85INN9_TRIRE</name>
<dbReference type="WBParaSite" id="TREG1_100740.1">
    <property type="protein sequence ID" value="TREG1_100740.1"/>
    <property type="gene ID" value="TREG1_100740"/>
</dbReference>
<evidence type="ECO:0000313" key="1">
    <source>
        <dbReference type="Proteomes" id="UP000050795"/>
    </source>
</evidence>
<dbReference type="Proteomes" id="UP000050795">
    <property type="component" value="Unassembled WGS sequence"/>
</dbReference>
<dbReference type="AlphaFoldDB" id="A0AA85INN9"/>
<sequence>MIIQSTTKDQLKTYTIFMYHSPQCQYETTPFENIKPDETKAFAKLLLKPSNERDKSDYKKAKFTPYHMDSLPSLTSSNLSTVKQHTNRSRLKALRFLSKPIPKKTRSFYVINMSAPSVCCIRHQRLLLQICTLLLLLLQICKFV</sequence>
<accession>A0AA85INN9</accession>
<evidence type="ECO:0000313" key="2">
    <source>
        <dbReference type="WBParaSite" id="TREG1_100740.1"/>
    </source>
</evidence>
<organism evidence="1 2">
    <name type="scientific">Trichobilharzia regenti</name>
    <name type="common">Nasal bird schistosome</name>
    <dbReference type="NCBI Taxonomy" id="157069"/>
    <lineage>
        <taxon>Eukaryota</taxon>
        <taxon>Metazoa</taxon>
        <taxon>Spiralia</taxon>
        <taxon>Lophotrochozoa</taxon>
        <taxon>Platyhelminthes</taxon>
        <taxon>Trematoda</taxon>
        <taxon>Digenea</taxon>
        <taxon>Strigeidida</taxon>
        <taxon>Schistosomatoidea</taxon>
        <taxon>Schistosomatidae</taxon>
        <taxon>Trichobilharzia</taxon>
    </lineage>
</organism>
<reference evidence="1" key="1">
    <citation type="submission" date="2022-06" db="EMBL/GenBank/DDBJ databases">
        <authorList>
            <person name="Berger JAMES D."/>
            <person name="Berger JAMES D."/>
        </authorList>
    </citation>
    <scope>NUCLEOTIDE SEQUENCE [LARGE SCALE GENOMIC DNA]</scope>
</reference>